<dbReference type="EMBL" id="MU004296">
    <property type="protein sequence ID" value="KAF2661097.1"/>
    <property type="molecule type" value="Genomic_DNA"/>
</dbReference>
<feature type="domain" description="RRN6 K-rich C-terminal" evidence="3">
    <location>
        <begin position="867"/>
        <end position="1004"/>
    </location>
</feature>
<evidence type="ECO:0000259" key="2">
    <source>
        <dbReference type="Pfam" id="PF10214"/>
    </source>
</evidence>
<name>A0A6A6TPI2_9PLEO</name>
<proteinExistence type="predicted"/>
<dbReference type="GO" id="GO:0042790">
    <property type="term" value="P:nucleolar large rRNA transcription by RNA polymerase I"/>
    <property type="evidence" value="ECO:0007669"/>
    <property type="project" value="TreeGrafter"/>
</dbReference>
<gene>
    <name evidence="5" type="ORF">K491DRAFT_774371</name>
</gene>
<dbReference type="Pfam" id="PF20640">
    <property type="entry name" value="Rrn6_HB"/>
    <property type="match status" value="1"/>
</dbReference>
<dbReference type="Pfam" id="PF20639">
    <property type="entry name" value="Rrn6_K-rich"/>
    <property type="match status" value="1"/>
</dbReference>
<dbReference type="PANTHER" id="PTHR28221:SF2">
    <property type="entry name" value="RNA POLYMERASE I-SPECIFIC TRANSCRIPTION INITIATION FACTOR RRN6"/>
    <property type="match status" value="1"/>
</dbReference>
<feature type="compositionally biased region" description="Basic and acidic residues" evidence="1">
    <location>
        <begin position="921"/>
        <end position="930"/>
    </location>
</feature>
<dbReference type="InterPro" id="IPR048535">
    <property type="entry name" value="RRN6_beta-prop"/>
</dbReference>
<dbReference type="AlphaFoldDB" id="A0A6A6TPI2"/>
<organism evidence="5 6">
    <name type="scientific">Lophiostoma macrostomum CBS 122681</name>
    <dbReference type="NCBI Taxonomy" id="1314788"/>
    <lineage>
        <taxon>Eukaryota</taxon>
        <taxon>Fungi</taxon>
        <taxon>Dikarya</taxon>
        <taxon>Ascomycota</taxon>
        <taxon>Pezizomycotina</taxon>
        <taxon>Dothideomycetes</taxon>
        <taxon>Pleosporomycetidae</taxon>
        <taxon>Pleosporales</taxon>
        <taxon>Lophiostomataceae</taxon>
        <taxon>Lophiostoma</taxon>
    </lineage>
</organism>
<dbReference type="InterPro" id="IPR019350">
    <property type="entry name" value="RNA_pol_I-sp_TIF_RRN6-like"/>
</dbReference>
<evidence type="ECO:0000259" key="3">
    <source>
        <dbReference type="Pfam" id="PF20639"/>
    </source>
</evidence>
<feature type="domain" description="RRN6 helical bundle" evidence="4">
    <location>
        <begin position="573"/>
        <end position="772"/>
    </location>
</feature>
<protein>
    <recommendedName>
        <fullName evidence="7">RNA polymerase I-specific transcription initiation factor RRN6-like protein</fullName>
    </recommendedName>
</protein>
<dbReference type="GO" id="GO:0001163">
    <property type="term" value="F:RNA polymerase I transcription regulatory region sequence-specific DNA binding"/>
    <property type="evidence" value="ECO:0007669"/>
    <property type="project" value="TreeGrafter"/>
</dbReference>
<evidence type="ECO:0000313" key="5">
    <source>
        <dbReference type="EMBL" id="KAF2661097.1"/>
    </source>
</evidence>
<feature type="compositionally biased region" description="Low complexity" evidence="1">
    <location>
        <begin position="957"/>
        <end position="970"/>
    </location>
</feature>
<dbReference type="GO" id="GO:0070860">
    <property type="term" value="C:RNA polymerase I core factor complex"/>
    <property type="evidence" value="ECO:0007669"/>
    <property type="project" value="TreeGrafter"/>
</dbReference>
<reference evidence="5" key="1">
    <citation type="journal article" date="2020" name="Stud. Mycol.">
        <title>101 Dothideomycetes genomes: a test case for predicting lifestyles and emergence of pathogens.</title>
        <authorList>
            <person name="Haridas S."/>
            <person name="Albert R."/>
            <person name="Binder M."/>
            <person name="Bloem J."/>
            <person name="Labutti K."/>
            <person name="Salamov A."/>
            <person name="Andreopoulos B."/>
            <person name="Baker S."/>
            <person name="Barry K."/>
            <person name="Bills G."/>
            <person name="Bluhm B."/>
            <person name="Cannon C."/>
            <person name="Castanera R."/>
            <person name="Culley D."/>
            <person name="Daum C."/>
            <person name="Ezra D."/>
            <person name="Gonzalez J."/>
            <person name="Henrissat B."/>
            <person name="Kuo A."/>
            <person name="Liang C."/>
            <person name="Lipzen A."/>
            <person name="Lutzoni F."/>
            <person name="Magnuson J."/>
            <person name="Mondo S."/>
            <person name="Nolan M."/>
            <person name="Ohm R."/>
            <person name="Pangilinan J."/>
            <person name="Park H.-J."/>
            <person name="Ramirez L."/>
            <person name="Alfaro M."/>
            <person name="Sun H."/>
            <person name="Tritt A."/>
            <person name="Yoshinaga Y."/>
            <person name="Zwiers L.-H."/>
            <person name="Turgeon B."/>
            <person name="Goodwin S."/>
            <person name="Spatafora J."/>
            <person name="Crous P."/>
            <person name="Grigoriev I."/>
        </authorList>
    </citation>
    <scope>NUCLEOTIDE SEQUENCE</scope>
    <source>
        <strain evidence="5">CBS 122681</strain>
    </source>
</reference>
<evidence type="ECO:0008006" key="7">
    <source>
        <dbReference type="Google" id="ProtNLM"/>
    </source>
</evidence>
<evidence type="ECO:0000256" key="1">
    <source>
        <dbReference type="SAM" id="MobiDB-lite"/>
    </source>
</evidence>
<keyword evidence="6" id="KW-1185">Reference proteome</keyword>
<evidence type="ECO:0000259" key="4">
    <source>
        <dbReference type="Pfam" id="PF20640"/>
    </source>
</evidence>
<feature type="compositionally biased region" description="Basic residues" evidence="1">
    <location>
        <begin position="987"/>
        <end position="1004"/>
    </location>
</feature>
<dbReference type="Pfam" id="PF10214">
    <property type="entry name" value="Rrn6_beta-prop"/>
    <property type="match status" value="1"/>
</dbReference>
<evidence type="ECO:0000313" key="6">
    <source>
        <dbReference type="Proteomes" id="UP000799324"/>
    </source>
</evidence>
<dbReference type="InterPro" id="IPR048536">
    <property type="entry name" value="Rrn6_K-rich"/>
</dbReference>
<sequence length="1004" mass="110956">MGDINDLKYGHFGPPTYSIDDGAWLFGRSPGHGRQLRQLGSWKTAVVSPVQQVDTPDFQPAATTTTEAAKAAKAIIRNHPDLIPSVELLPGEALASAAVTSTVQTYDPAMGALLSFGSISFKGTYRNTQRVAAVAAGENGSLLRLIVLSKIRSGWSQDGSVSVEGLSFVNTTSGYWNQDATPLQQVCFAQGDARSSFLAVRTPTRTNIFRPVLHRRDQPAQQSSFYDLPPSLLDPNLVLSILNEQTGGEPHADVTFNPDYQRQFGLIDHKGNWSLWEFERRPNISPGYERFASCTVVGQIRAEAETMRAQRRDDGWARITWIGDVNTILVCSRKTAEVFNVRGGQSTPLNCPSLLPERSPSWILDVKVVPMNKHRFCVLTSTRLFLLAVTCQDDLVPTIDSERGVRVLLSWTHFRGADDISLQLSVLSATEHGIIVSLFSRLNRLITIFRFDSHESSPNDLYSSSDPLPINLDDEAFGMTGRSTQINSIYMERLEYRQRQKANDSPGLTSMTENVQFYRVSILLSDLSVQQAVFYSFETDEQDISKRQSMVEPLTWDRILRMRGIGVKSSVVVQEDEDFIVPDGADGVSLSGTSATSSRLPGSLSDQLLDHSQWDDRFISNMKDLYDALTARVDLADNAEESLCKAVDIAHVMDQIGSLLNSNPPPEEDFPGTMFELVKGAMGIPDIDDASHRFQALLSPKEQTQPLGLQCIASSRVLRLEHNNVGPLDMASVYDNILENWIAPLPPNFPHRLRQVKEHLARRIAAEVMLSAARVHRSGDVDTTSVVEAEPARESQDSAVAFPILPSRATHRQAELRPFTSSQLEPLSVQTGAPETAAGVSSNPIARLSRHVQITKPPPIVPPNIGNVLTHWTLGADPHTYDWVATERIMDEEATSDDEAGQKDKERLKRKAERLLKRQRRELEREKKQSESQPLFGREVGGLRSSPAPAPALGFDSSSQAQSQTQTQSQGFEIPGFVQSQVEPGKHGGRPVKKKKGKGRISGF</sequence>
<dbReference type="PANTHER" id="PTHR28221">
    <property type="entry name" value="RNA POLYMERASE I-SPECIFIC TRANSCRIPTION INITIATION FACTOR RRN6"/>
    <property type="match status" value="1"/>
</dbReference>
<accession>A0A6A6TPI2</accession>
<dbReference type="GO" id="GO:0001179">
    <property type="term" value="F:RNA polymerase I general transcription initiation factor binding"/>
    <property type="evidence" value="ECO:0007669"/>
    <property type="project" value="TreeGrafter"/>
</dbReference>
<dbReference type="Proteomes" id="UP000799324">
    <property type="component" value="Unassembled WGS sequence"/>
</dbReference>
<feature type="domain" description="RRN6 beta-propeller" evidence="2">
    <location>
        <begin position="107"/>
        <end position="471"/>
    </location>
</feature>
<feature type="region of interest" description="Disordered" evidence="1">
    <location>
        <begin position="921"/>
        <end position="1004"/>
    </location>
</feature>
<dbReference type="InterPro" id="IPR048537">
    <property type="entry name" value="RRN6_HB"/>
</dbReference>
<dbReference type="OrthoDB" id="4090074at2759"/>